<protein>
    <recommendedName>
        <fullName evidence="9">Apoptogenic protein 1, mitochondrial</fullName>
    </recommendedName>
</protein>
<evidence type="ECO:0000256" key="1">
    <source>
        <dbReference type="ARBA" id="ARBA00004443"/>
    </source>
</evidence>
<name>A0AAV7AMW7_ENGPU</name>
<gene>
    <name evidence="7" type="ORF">GDO81_015327</name>
</gene>
<keyword evidence="5" id="KW-0496">Mitochondrion</keyword>
<dbReference type="GO" id="GO:0097193">
    <property type="term" value="P:intrinsic apoptotic signaling pathway"/>
    <property type="evidence" value="ECO:0007669"/>
    <property type="project" value="InterPro"/>
</dbReference>
<dbReference type="Proteomes" id="UP000824782">
    <property type="component" value="Unassembled WGS sequence"/>
</dbReference>
<evidence type="ECO:0000256" key="3">
    <source>
        <dbReference type="ARBA" id="ARBA00022792"/>
    </source>
</evidence>
<organism evidence="7 8">
    <name type="scientific">Engystomops pustulosus</name>
    <name type="common">Tungara frog</name>
    <name type="synonym">Physalaemus pustulosus</name>
    <dbReference type="NCBI Taxonomy" id="76066"/>
    <lineage>
        <taxon>Eukaryota</taxon>
        <taxon>Metazoa</taxon>
        <taxon>Chordata</taxon>
        <taxon>Craniata</taxon>
        <taxon>Vertebrata</taxon>
        <taxon>Euteleostomi</taxon>
        <taxon>Amphibia</taxon>
        <taxon>Batrachia</taxon>
        <taxon>Anura</taxon>
        <taxon>Neobatrachia</taxon>
        <taxon>Hyloidea</taxon>
        <taxon>Leptodactylidae</taxon>
        <taxon>Leiuperinae</taxon>
        <taxon>Engystomops</taxon>
    </lineage>
</organism>
<sequence>MAASCTRLTLLRPHTVPLLYYRTRHCGDSDTRAGTAKAVSFCPPVESKYDWIGPPDRYSNLRPIKYFVPVDESALERKLRELRQETEDWNQMFWASQNLTFIKEKEEFIVSKLNALGLGQRDEKGRKRTLDAEVMADFYKDFLSKNFAKHAVYNREWYKRNFTITFLMGRVKLQRALKKIGWK</sequence>
<dbReference type="PANTHER" id="PTHR31107:SF2">
    <property type="entry name" value="CYTOCHROME C OXIDASE ASSEMBLY FACTOR 8"/>
    <property type="match status" value="1"/>
</dbReference>
<evidence type="ECO:0008006" key="9">
    <source>
        <dbReference type="Google" id="ProtNLM"/>
    </source>
</evidence>
<reference evidence="7" key="1">
    <citation type="thesis" date="2020" institute="ProQuest LLC" country="789 East Eisenhower Parkway, Ann Arbor, MI, USA">
        <title>Comparative Genomics and Chromosome Evolution.</title>
        <authorList>
            <person name="Mudd A.B."/>
        </authorList>
    </citation>
    <scope>NUCLEOTIDE SEQUENCE</scope>
    <source>
        <strain evidence="7">237g6f4</strain>
        <tissue evidence="7">Blood</tissue>
    </source>
</reference>
<evidence type="ECO:0000256" key="6">
    <source>
        <dbReference type="ARBA" id="ARBA00023136"/>
    </source>
</evidence>
<evidence type="ECO:0000256" key="2">
    <source>
        <dbReference type="ARBA" id="ARBA00005453"/>
    </source>
</evidence>
<dbReference type="InterPro" id="IPR018796">
    <property type="entry name" value="COA8"/>
</dbReference>
<dbReference type="AlphaFoldDB" id="A0AAV7AMW7"/>
<keyword evidence="6" id="KW-0472">Membrane</keyword>
<keyword evidence="3" id="KW-0999">Mitochondrion inner membrane</keyword>
<evidence type="ECO:0000256" key="4">
    <source>
        <dbReference type="ARBA" id="ARBA00022946"/>
    </source>
</evidence>
<dbReference type="Pfam" id="PF10231">
    <property type="entry name" value="COA8"/>
    <property type="match status" value="1"/>
</dbReference>
<accession>A0AAV7AMW7</accession>
<comment type="subcellular location">
    <subcellularLocation>
        <location evidence="1">Mitochondrion inner membrane</location>
        <topology evidence="1">Peripheral membrane protein</topology>
        <orientation evidence="1">Matrix side</orientation>
    </subcellularLocation>
</comment>
<evidence type="ECO:0000256" key="5">
    <source>
        <dbReference type="ARBA" id="ARBA00023128"/>
    </source>
</evidence>
<evidence type="ECO:0000313" key="7">
    <source>
        <dbReference type="EMBL" id="KAG8561362.1"/>
    </source>
</evidence>
<keyword evidence="8" id="KW-1185">Reference proteome</keyword>
<comment type="caution">
    <text evidence="7">The sequence shown here is derived from an EMBL/GenBank/DDBJ whole genome shotgun (WGS) entry which is preliminary data.</text>
</comment>
<dbReference type="GO" id="GO:0005743">
    <property type="term" value="C:mitochondrial inner membrane"/>
    <property type="evidence" value="ECO:0007669"/>
    <property type="project" value="UniProtKB-SubCell"/>
</dbReference>
<dbReference type="PANTHER" id="PTHR31107">
    <property type="entry name" value="APOPTOGENIC PROTEIN 1, MITOCHONDRIAL"/>
    <property type="match status" value="1"/>
</dbReference>
<dbReference type="EMBL" id="WNYA01000007">
    <property type="protein sequence ID" value="KAG8561362.1"/>
    <property type="molecule type" value="Genomic_DNA"/>
</dbReference>
<comment type="similarity">
    <text evidence="2">Belongs to the COA8 family.</text>
</comment>
<keyword evidence="4" id="KW-0809">Transit peptide</keyword>
<evidence type="ECO:0000313" key="8">
    <source>
        <dbReference type="Proteomes" id="UP000824782"/>
    </source>
</evidence>
<proteinExistence type="inferred from homology"/>